<reference evidence="4" key="1">
    <citation type="submission" date="2021-01" db="EMBL/GenBank/DDBJ databases">
        <authorList>
            <consortium name="Genoscope - CEA"/>
            <person name="William W."/>
        </authorList>
    </citation>
    <scope>NUCLEOTIDE SEQUENCE</scope>
</reference>
<gene>
    <name evidence="4" type="ORF">PSON_ATCC_30995.1.T0740280</name>
</gene>
<accession>A0A8S1PD36</accession>
<evidence type="ECO:0000256" key="1">
    <source>
        <dbReference type="ARBA" id="ARBA00022574"/>
    </source>
</evidence>
<dbReference type="Proteomes" id="UP000692954">
    <property type="component" value="Unassembled WGS sequence"/>
</dbReference>
<comment type="caution">
    <text evidence="4">The sequence shown here is derived from an EMBL/GenBank/DDBJ whole genome shotgun (WGS) entry which is preliminary data.</text>
</comment>
<organism evidence="4 5">
    <name type="scientific">Paramecium sonneborni</name>
    <dbReference type="NCBI Taxonomy" id="65129"/>
    <lineage>
        <taxon>Eukaryota</taxon>
        <taxon>Sar</taxon>
        <taxon>Alveolata</taxon>
        <taxon>Ciliophora</taxon>
        <taxon>Intramacronucleata</taxon>
        <taxon>Oligohymenophorea</taxon>
        <taxon>Peniculida</taxon>
        <taxon>Parameciidae</taxon>
        <taxon>Paramecium</taxon>
    </lineage>
</organism>
<sequence length="1211" mass="142245">MAISKPKQLLLADFLNETIIIINTFHLEFHYNELSLTKDGEEFLTKGYERICLFSITKSKQLNCKLMYYIYSDNYKLDLIFPKQAQLLQKPGVCNKQHLLALMNSKSFQMRDVQKVKRVVQIQIQSLKTFSLDLDEENVCLALQCEEQGALWIFDSSKLEFEEYQDNNSEYNNCITAIGNDSYAYLNNKNKIALYQFSTQSLKEINIIFDKITYISYLKQLQWLAISTIKNDIILLDFKAQKIVGSLKGHQKQINSIAASQNENVLASASDDTLIKLWNIKQKESSEFMQAHQYSISQLAFSEDGQIIASGSIKGLENQVPIFIWDIANRKLITQLIGHQDSICFLSFSYCHKQLYSGSIDGTIIIWNMHYPHQTEIKFVMVELNLTLNSLCFSPKEQVLVGLLNLNDIQKWDIGKIKEQEIKKRRILKINHSLFNSQLNGKGFNQPCNFISDDQFVYNNGNQMITLNVETKKQEIITKFSYEVPIAIQFIPLKDSTNFLYLNERGQLNSLQKNTENKWIEFKSYFEQTKFLFLTPNKKLLFQLRLVEKDDFNFEKSNESSKFQRITIHDFSKLEPSTWKIRSLKQFNGQVSFQEDSKITIIIDQQIQIWDLNNEDYIKIFKGTQKLEVPQISNDQKYLGCIQLYSEKQSDIILWEIENPNIIIELKVSGEQAIIFQFSSNDSNKIYALYKGILRNWNVMNQTFEITNISFDLTASQSYISRNGKFLICQEQEQMDKKIIVWDIKNSKKYFDLTQAPIYALAFSKNDDMFKVAYEDNKKIILKNANTQCLINLINCKKDRSKISFTDNDKKLICLNYDIIYLWQIDESLQHNLIGCWKIYDTYEFKYNSITQEFTYFGMDHIIKVIKIIPTIYKINFDNFDHITDQKRVCFSSDSKYFINLTPYLKIYDVESFQMLVEHKDFQGQQIYAQSNEIVIISNNDQELQLINISKIDKIEKIQKFEHQNQLFQTVSCSDYYFLYFQNEIENKPDNQNYLKQKKAINKLAKLYSNDNSLLAVFYSFQQPIFSMSGKYFALISQQNYEIINFQDCQIFNLEQQLFLDREIKFGQIFFSFNGELIYLFTHNSIQILELQTLNTIQKEILDFEVKEIQNSLNQKYIALMGQDQVKIYQLENQIKFIKTIQSINENENIIKSIFKCISLSPKGDLLLIGEQSPQDFTNSISLWIVEKGEKVYINNQQMMKLKQLDFVQME</sequence>
<name>A0A8S1PD36_9CILI</name>
<dbReference type="Pfam" id="PF00400">
    <property type="entry name" value="WD40"/>
    <property type="match status" value="3"/>
</dbReference>
<dbReference type="PROSITE" id="PS00678">
    <property type="entry name" value="WD_REPEATS_1"/>
    <property type="match status" value="2"/>
</dbReference>
<dbReference type="AlphaFoldDB" id="A0A8S1PD36"/>
<dbReference type="PROSITE" id="PS50294">
    <property type="entry name" value="WD_REPEATS_REGION"/>
    <property type="match status" value="2"/>
</dbReference>
<keyword evidence="1 3" id="KW-0853">WD repeat</keyword>
<dbReference type="EMBL" id="CAJJDN010000074">
    <property type="protein sequence ID" value="CAD8100899.1"/>
    <property type="molecule type" value="Genomic_DNA"/>
</dbReference>
<dbReference type="GO" id="GO:1990234">
    <property type="term" value="C:transferase complex"/>
    <property type="evidence" value="ECO:0007669"/>
    <property type="project" value="UniProtKB-ARBA"/>
</dbReference>
<feature type="repeat" description="WD" evidence="3">
    <location>
        <begin position="336"/>
        <end position="369"/>
    </location>
</feature>
<dbReference type="SMART" id="SM00320">
    <property type="entry name" value="WD40"/>
    <property type="match status" value="3"/>
</dbReference>
<keyword evidence="5" id="KW-1185">Reference proteome</keyword>
<proteinExistence type="predicted"/>
<evidence type="ECO:0000313" key="5">
    <source>
        <dbReference type="Proteomes" id="UP000692954"/>
    </source>
</evidence>
<dbReference type="OrthoDB" id="1932312at2759"/>
<protein>
    <recommendedName>
        <fullName evidence="6">WD40-repeat-containing domain</fullName>
    </recommendedName>
</protein>
<dbReference type="InterPro" id="IPR019775">
    <property type="entry name" value="WD40_repeat_CS"/>
</dbReference>
<dbReference type="PROSITE" id="PS50082">
    <property type="entry name" value="WD_REPEATS_2"/>
    <property type="match status" value="2"/>
</dbReference>
<feature type="repeat" description="WD" evidence="3">
    <location>
        <begin position="247"/>
        <end position="288"/>
    </location>
</feature>
<evidence type="ECO:0000256" key="3">
    <source>
        <dbReference type="PROSITE-ProRule" id="PRU00221"/>
    </source>
</evidence>
<evidence type="ECO:0000313" key="4">
    <source>
        <dbReference type="EMBL" id="CAD8100899.1"/>
    </source>
</evidence>
<keyword evidence="2" id="KW-0677">Repeat</keyword>
<dbReference type="PANTHER" id="PTHR22847">
    <property type="entry name" value="WD40 REPEAT PROTEIN"/>
    <property type="match status" value="1"/>
</dbReference>
<dbReference type="InterPro" id="IPR001680">
    <property type="entry name" value="WD40_rpt"/>
</dbReference>
<evidence type="ECO:0008006" key="6">
    <source>
        <dbReference type="Google" id="ProtNLM"/>
    </source>
</evidence>
<dbReference type="PANTHER" id="PTHR22847:SF637">
    <property type="entry name" value="WD REPEAT DOMAIN 5B"/>
    <property type="match status" value="1"/>
</dbReference>
<evidence type="ECO:0000256" key="2">
    <source>
        <dbReference type="ARBA" id="ARBA00022737"/>
    </source>
</evidence>